<evidence type="ECO:0000259" key="7">
    <source>
        <dbReference type="Pfam" id="PF00892"/>
    </source>
</evidence>
<feature type="domain" description="EamA" evidence="7">
    <location>
        <begin position="163"/>
        <end position="292"/>
    </location>
</feature>
<evidence type="ECO:0000313" key="9">
    <source>
        <dbReference type="Proteomes" id="UP001139410"/>
    </source>
</evidence>
<evidence type="ECO:0000313" key="8">
    <source>
        <dbReference type="EMBL" id="MCF2513547.1"/>
    </source>
</evidence>
<feature type="transmembrane region" description="Helical" evidence="6">
    <location>
        <begin position="249"/>
        <end position="269"/>
    </location>
</feature>
<dbReference type="PANTHER" id="PTHR22911">
    <property type="entry name" value="ACYL-MALONYL CONDENSING ENZYME-RELATED"/>
    <property type="match status" value="1"/>
</dbReference>
<feature type="transmembrane region" description="Helical" evidence="6">
    <location>
        <begin position="193"/>
        <end position="213"/>
    </location>
</feature>
<keyword evidence="3 6" id="KW-0812">Transmembrane</keyword>
<organism evidence="8 9">
    <name type="scientific">Sphingomonas cremea</name>
    <dbReference type="NCBI Taxonomy" id="2904799"/>
    <lineage>
        <taxon>Bacteria</taxon>
        <taxon>Pseudomonadati</taxon>
        <taxon>Pseudomonadota</taxon>
        <taxon>Alphaproteobacteria</taxon>
        <taxon>Sphingomonadales</taxon>
        <taxon>Sphingomonadaceae</taxon>
        <taxon>Sphingomonas</taxon>
    </lineage>
</organism>
<evidence type="ECO:0000256" key="5">
    <source>
        <dbReference type="ARBA" id="ARBA00023136"/>
    </source>
</evidence>
<name>A0A9X1TX70_9SPHN</name>
<keyword evidence="5 6" id="KW-0472">Membrane</keyword>
<proteinExistence type="inferred from homology"/>
<feature type="transmembrane region" description="Helical" evidence="6">
    <location>
        <begin position="21"/>
        <end position="41"/>
    </location>
</feature>
<comment type="similarity">
    <text evidence="2">Belongs to the drug/metabolite transporter (DMT) superfamily. 10 TMS drug/metabolite exporter (DME) (TC 2.A.7.3) family.</text>
</comment>
<dbReference type="RefSeq" id="WP_235066056.1">
    <property type="nucleotide sequence ID" value="NZ_JAKFGM010000001.1"/>
</dbReference>
<evidence type="ECO:0000256" key="3">
    <source>
        <dbReference type="ARBA" id="ARBA00022692"/>
    </source>
</evidence>
<sequence>MAQATTHDTDRPAEQRHVAGVGLRLVTALLLAVMFALVKLAATRGVNIVESLFYRQCGSALCAMGLVAAGPGFASLRSRRVWAHVGRMALGLSAMATNFAAMIMLPLAEATVIGFTVPIFSTVLAALVLGEPNGKWRWGAVAAGFLGVLLIVQPGTGEVPLHGASVALVAALLTASVTIVIRRLGATEPASTTVFWFAASSLVPLGMLMPWFGRGHDPMTWAILGGLALAGGLAQLTLTGALRLAPVALVMPMDYTSLLWATMFGAWIFGELPTPWTWVGAPIIIASGLVIVWREHRLSRRAALSAATAAPN</sequence>
<feature type="transmembrane region" description="Helical" evidence="6">
    <location>
        <begin position="88"/>
        <end position="105"/>
    </location>
</feature>
<dbReference type="PANTHER" id="PTHR22911:SF6">
    <property type="entry name" value="SOLUTE CARRIER FAMILY 35 MEMBER G1"/>
    <property type="match status" value="1"/>
</dbReference>
<dbReference type="InterPro" id="IPR037185">
    <property type="entry name" value="EmrE-like"/>
</dbReference>
<keyword evidence="4 6" id="KW-1133">Transmembrane helix</keyword>
<dbReference type="SUPFAM" id="SSF103481">
    <property type="entry name" value="Multidrug resistance efflux transporter EmrE"/>
    <property type="match status" value="2"/>
</dbReference>
<feature type="transmembrane region" description="Helical" evidence="6">
    <location>
        <begin position="275"/>
        <end position="293"/>
    </location>
</feature>
<keyword evidence="9" id="KW-1185">Reference proteome</keyword>
<feature type="transmembrane region" description="Helical" evidence="6">
    <location>
        <begin position="111"/>
        <end position="129"/>
    </location>
</feature>
<dbReference type="AlphaFoldDB" id="A0A9X1TX70"/>
<feature type="transmembrane region" description="Helical" evidence="6">
    <location>
        <begin position="53"/>
        <end position="76"/>
    </location>
</feature>
<feature type="domain" description="EamA" evidence="7">
    <location>
        <begin position="20"/>
        <end position="152"/>
    </location>
</feature>
<evidence type="ECO:0000256" key="2">
    <source>
        <dbReference type="ARBA" id="ARBA00009853"/>
    </source>
</evidence>
<evidence type="ECO:0000256" key="6">
    <source>
        <dbReference type="SAM" id="Phobius"/>
    </source>
</evidence>
<dbReference type="InterPro" id="IPR000620">
    <property type="entry name" value="EamA_dom"/>
</dbReference>
<accession>A0A9X1TX70</accession>
<feature type="transmembrane region" description="Helical" evidence="6">
    <location>
        <begin position="219"/>
        <end position="242"/>
    </location>
</feature>
<dbReference type="Pfam" id="PF00892">
    <property type="entry name" value="EamA"/>
    <property type="match status" value="2"/>
</dbReference>
<evidence type="ECO:0000256" key="4">
    <source>
        <dbReference type="ARBA" id="ARBA00022989"/>
    </source>
</evidence>
<dbReference type="Proteomes" id="UP001139410">
    <property type="component" value="Unassembled WGS sequence"/>
</dbReference>
<reference evidence="8" key="1">
    <citation type="submission" date="2022-01" db="EMBL/GenBank/DDBJ databases">
        <authorList>
            <person name="Jo J.-H."/>
            <person name="Im W.-T."/>
        </authorList>
    </citation>
    <scope>NUCLEOTIDE SEQUENCE</scope>
    <source>
        <strain evidence="8">G124</strain>
    </source>
</reference>
<dbReference type="GO" id="GO:0016020">
    <property type="term" value="C:membrane"/>
    <property type="evidence" value="ECO:0007669"/>
    <property type="project" value="UniProtKB-SubCell"/>
</dbReference>
<comment type="caution">
    <text evidence="8">The sequence shown here is derived from an EMBL/GenBank/DDBJ whole genome shotgun (WGS) entry which is preliminary data.</text>
</comment>
<feature type="transmembrane region" description="Helical" evidence="6">
    <location>
        <begin position="136"/>
        <end position="155"/>
    </location>
</feature>
<feature type="transmembrane region" description="Helical" evidence="6">
    <location>
        <begin position="161"/>
        <end position="181"/>
    </location>
</feature>
<gene>
    <name evidence="8" type="ORF">LVY65_00470</name>
</gene>
<protein>
    <submittedName>
        <fullName evidence="8">DMT family transporter</fullName>
    </submittedName>
</protein>
<evidence type="ECO:0000256" key="1">
    <source>
        <dbReference type="ARBA" id="ARBA00004141"/>
    </source>
</evidence>
<dbReference type="EMBL" id="JAKFGM010000001">
    <property type="protein sequence ID" value="MCF2513547.1"/>
    <property type="molecule type" value="Genomic_DNA"/>
</dbReference>
<comment type="subcellular location">
    <subcellularLocation>
        <location evidence="1">Membrane</location>
        <topology evidence="1">Multi-pass membrane protein</topology>
    </subcellularLocation>
</comment>